<proteinExistence type="predicted"/>
<keyword evidence="3" id="KW-1185">Reference proteome</keyword>
<dbReference type="CDD" id="cd09917">
    <property type="entry name" value="F-box_SF"/>
    <property type="match status" value="1"/>
</dbReference>
<evidence type="ECO:0000313" key="3">
    <source>
        <dbReference type="Proteomes" id="UP001498771"/>
    </source>
</evidence>
<dbReference type="SUPFAM" id="SSF81383">
    <property type="entry name" value="F-box domain"/>
    <property type="match status" value="1"/>
</dbReference>
<sequence length="380" mass="42885">MFSETITAVSTATAPAITVGPHDDGNAVLRLGRPTVLSKLPNELICEIFKYIPYPFIHTLAMVCREWKTFLDEYFRYDLDRRSGTLDFTSTRGFRTYGYLGRVLEHIPSRPIEAIFVNTADKLEDSTVGVLLDIKMTMTPGQWYHYHGSGEDCPLLERFPNLEHRLSGIKELSVDRSVMTVLQHWSVHSPYLRSTAFYRLEALTLHLSIFGDFVNTLAKVQTGLPNLRRLTAECGTYERHNLRGRGGVLLSDKDTYRSIFPALEYVKIGARCLGTPKPPLEPGKPYYVNRPVWTVEEMESLMRMAPEMSELCLSGVVLHSNIFGDGPCVYRFNAAMKVLVLSGCSLKATKISVARADQEPVWSMKRARGSKIPPKRIVFG</sequence>
<accession>A0ABR1F9Y2</accession>
<comment type="caution">
    <text evidence="2">The sequence shown here is derived from an EMBL/GenBank/DDBJ whole genome shotgun (WGS) entry which is preliminary data.</text>
</comment>
<dbReference type="Pfam" id="PF00646">
    <property type="entry name" value="F-box"/>
    <property type="match status" value="1"/>
</dbReference>
<evidence type="ECO:0000259" key="1">
    <source>
        <dbReference type="PROSITE" id="PS50181"/>
    </source>
</evidence>
<dbReference type="Gene3D" id="1.20.1280.50">
    <property type="match status" value="1"/>
</dbReference>
<dbReference type="InterPro" id="IPR001810">
    <property type="entry name" value="F-box_dom"/>
</dbReference>
<dbReference type="GeneID" id="90034920"/>
<dbReference type="Proteomes" id="UP001498771">
    <property type="component" value="Unassembled WGS sequence"/>
</dbReference>
<name>A0ABR1F9Y2_9ASCO</name>
<reference evidence="2 3" key="1">
    <citation type="submission" date="2024-03" db="EMBL/GenBank/DDBJ databases">
        <title>Genome-scale model development and genomic sequencing of the oleaginous clade Lipomyces.</title>
        <authorList>
            <consortium name="Lawrence Berkeley National Laboratory"/>
            <person name="Czajka J.J."/>
            <person name="Han Y."/>
            <person name="Kim J."/>
            <person name="Mondo S.J."/>
            <person name="Hofstad B.A."/>
            <person name="Robles A."/>
            <person name="Haridas S."/>
            <person name="Riley R."/>
            <person name="LaButti K."/>
            <person name="Pangilinan J."/>
            <person name="Andreopoulos W."/>
            <person name="Lipzen A."/>
            <person name="Yan J."/>
            <person name="Wang M."/>
            <person name="Ng V."/>
            <person name="Grigoriev I.V."/>
            <person name="Spatafora J.W."/>
            <person name="Magnuson J.K."/>
            <person name="Baker S.E."/>
            <person name="Pomraning K.R."/>
        </authorList>
    </citation>
    <scope>NUCLEOTIDE SEQUENCE [LARGE SCALE GENOMIC DNA]</scope>
    <source>
        <strain evidence="2 3">Phaff 52-87</strain>
    </source>
</reference>
<feature type="domain" description="F-box" evidence="1">
    <location>
        <begin position="34"/>
        <end position="78"/>
    </location>
</feature>
<dbReference type="InterPro" id="IPR036047">
    <property type="entry name" value="F-box-like_dom_sf"/>
</dbReference>
<dbReference type="RefSeq" id="XP_064769695.1">
    <property type="nucleotide sequence ID" value="XM_064909408.1"/>
</dbReference>
<protein>
    <recommendedName>
        <fullName evidence="1">F-box domain-containing protein</fullName>
    </recommendedName>
</protein>
<dbReference type="SMART" id="SM00256">
    <property type="entry name" value="FBOX"/>
    <property type="match status" value="1"/>
</dbReference>
<gene>
    <name evidence="2" type="ORF">BZA70DRAFT_110975</name>
</gene>
<evidence type="ECO:0000313" key="2">
    <source>
        <dbReference type="EMBL" id="KAK7206662.1"/>
    </source>
</evidence>
<organism evidence="2 3">
    <name type="scientific">Myxozyma melibiosi</name>
    <dbReference type="NCBI Taxonomy" id="54550"/>
    <lineage>
        <taxon>Eukaryota</taxon>
        <taxon>Fungi</taxon>
        <taxon>Dikarya</taxon>
        <taxon>Ascomycota</taxon>
        <taxon>Saccharomycotina</taxon>
        <taxon>Lipomycetes</taxon>
        <taxon>Lipomycetales</taxon>
        <taxon>Lipomycetaceae</taxon>
        <taxon>Myxozyma</taxon>
    </lineage>
</organism>
<dbReference type="EMBL" id="JBBJBU010000002">
    <property type="protein sequence ID" value="KAK7206662.1"/>
    <property type="molecule type" value="Genomic_DNA"/>
</dbReference>
<dbReference type="PROSITE" id="PS50181">
    <property type="entry name" value="FBOX"/>
    <property type="match status" value="1"/>
</dbReference>